<evidence type="ECO:0008006" key="3">
    <source>
        <dbReference type="Google" id="ProtNLM"/>
    </source>
</evidence>
<evidence type="ECO:0000313" key="1">
    <source>
        <dbReference type="EMBL" id="BAY84543.1"/>
    </source>
</evidence>
<dbReference type="InterPro" id="IPR022573">
    <property type="entry name" value="DUF2887"/>
</dbReference>
<dbReference type="Proteomes" id="UP000218418">
    <property type="component" value="Chromosome"/>
</dbReference>
<sequence length="166" mass="19497">MAENWRYFTKLFHSQTTPHPPSRILNPRRHRIYQLYLDELENTPDDSLEVGIVRLVVESENKVGNFAKMLINKAKEELTDTLTQRKVIEFIETIVIYKFPNLSREDIEAMLDLNLLKETKVYQEAKEEGELETKLKILPKLIERGMSIQEIAELLELDTEVIRKAL</sequence>
<accession>A0A1Z4LTJ2</accession>
<dbReference type="OrthoDB" id="468313at2"/>
<name>A0A1Z4LTJ2_9CYAN</name>
<dbReference type="AlphaFoldDB" id="A0A1Z4LTJ2"/>
<gene>
    <name evidence="1" type="ORF">NIES267_40390</name>
</gene>
<dbReference type="EMBL" id="AP018227">
    <property type="protein sequence ID" value="BAY84543.1"/>
    <property type="molecule type" value="Genomic_DNA"/>
</dbReference>
<protein>
    <recommendedName>
        <fullName evidence="3">CHP1784-containing protein</fullName>
    </recommendedName>
</protein>
<reference evidence="1 2" key="1">
    <citation type="submission" date="2017-06" db="EMBL/GenBank/DDBJ databases">
        <title>Genome sequencing of cyanobaciteial culture collection at National Institute for Environmental Studies (NIES).</title>
        <authorList>
            <person name="Hirose Y."/>
            <person name="Shimura Y."/>
            <person name="Fujisawa T."/>
            <person name="Nakamura Y."/>
            <person name="Kawachi M."/>
        </authorList>
    </citation>
    <scope>NUCLEOTIDE SEQUENCE [LARGE SCALE GENOMIC DNA]</scope>
    <source>
        <strain evidence="1 2">NIES-267</strain>
    </source>
</reference>
<evidence type="ECO:0000313" key="2">
    <source>
        <dbReference type="Proteomes" id="UP000218418"/>
    </source>
</evidence>
<organism evidence="1 2">
    <name type="scientific">Calothrix parasitica NIES-267</name>
    <dbReference type="NCBI Taxonomy" id="1973488"/>
    <lineage>
        <taxon>Bacteria</taxon>
        <taxon>Bacillati</taxon>
        <taxon>Cyanobacteriota</taxon>
        <taxon>Cyanophyceae</taxon>
        <taxon>Nostocales</taxon>
        <taxon>Calotrichaceae</taxon>
        <taxon>Calothrix</taxon>
    </lineage>
</organism>
<keyword evidence="2" id="KW-1185">Reference proteome</keyword>
<proteinExistence type="predicted"/>
<dbReference type="Pfam" id="PF11103">
    <property type="entry name" value="DUF2887"/>
    <property type="match status" value="1"/>
</dbReference>